<evidence type="ECO:0000313" key="2">
    <source>
        <dbReference type="Proteomes" id="UP000829542"/>
    </source>
</evidence>
<keyword evidence="2" id="KW-1185">Reference proteome</keyword>
<evidence type="ECO:0000313" key="1">
    <source>
        <dbReference type="EMBL" id="UNM96722.1"/>
    </source>
</evidence>
<gene>
    <name evidence="1" type="primary">gpM</name>
    <name evidence="1" type="ORF">MMG00_02385</name>
</gene>
<dbReference type="InterPro" id="IPR010270">
    <property type="entry name" value="Phage_P2_GpM"/>
</dbReference>
<dbReference type="RefSeq" id="WP_242150842.1">
    <property type="nucleotide sequence ID" value="NZ_CP093379.1"/>
</dbReference>
<organism evidence="1 2">
    <name type="scientific">Ignatzschineria rhizosphaerae</name>
    <dbReference type="NCBI Taxonomy" id="2923279"/>
    <lineage>
        <taxon>Bacteria</taxon>
        <taxon>Pseudomonadati</taxon>
        <taxon>Pseudomonadota</taxon>
        <taxon>Gammaproteobacteria</taxon>
        <taxon>Cardiobacteriales</taxon>
        <taxon>Ignatzschineriaceae</taxon>
        <taxon>Ignatzschineria</taxon>
    </lineage>
</organism>
<protein>
    <submittedName>
        <fullName evidence="1">Phage terminase small subunit</fullName>
    </submittedName>
</protein>
<sequence length="221" mass="25244">MPFRLKKIKERKAAATRSQQALEADIETNSLLRDLRADLIVLKGFDATAYKIAYKKERINHYLPWVSGLIEGDSGLEDKILQYMLVWSIDIGDITHFLQIANYMEKHQLQPPFETKLPTFVSDNARDNIESLSITDAESIAQFLDGKDVQQNSHATFLRLLGEKILDDKELDDLTTDDISQAEKVSTYWHEAVKLKADIGIKKRLESLDKKLIELKAEPAE</sequence>
<reference evidence="1 2" key="1">
    <citation type="submission" date="2022-03" db="EMBL/GenBank/DDBJ databases">
        <title>Ignatzschineria rhizosphaerae HR5S32.</title>
        <authorList>
            <person name="Sun J.Q."/>
            <person name="Feng J.Y."/>
        </authorList>
    </citation>
    <scope>NUCLEOTIDE SEQUENCE [LARGE SCALE GENOMIC DNA]</scope>
    <source>
        <strain evidence="1 2">HR5S32</strain>
    </source>
</reference>
<dbReference type="Pfam" id="PF05944">
    <property type="entry name" value="Phage_term_smal"/>
    <property type="match status" value="1"/>
</dbReference>
<dbReference type="Proteomes" id="UP000829542">
    <property type="component" value="Chromosome"/>
</dbReference>
<accession>A0ABY3X5H9</accession>
<proteinExistence type="predicted"/>
<name>A0ABY3X5H9_9GAMM</name>
<dbReference type="EMBL" id="CP093379">
    <property type="protein sequence ID" value="UNM96722.1"/>
    <property type="molecule type" value="Genomic_DNA"/>
</dbReference>